<dbReference type="RefSeq" id="WP_133552675.1">
    <property type="nucleotide sequence ID" value="NZ_SNWM01000001.1"/>
</dbReference>
<dbReference type="AlphaFoldDB" id="A0A4R6IQG5"/>
<feature type="domain" description="Signal transduction histidine kinase internal region" evidence="2">
    <location>
        <begin position="175"/>
        <end position="249"/>
    </location>
</feature>
<dbReference type="InterPro" id="IPR050640">
    <property type="entry name" value="Bact_2-comp_sensor_kinase"/>
</dbReference>
<dbReference type="GO" id="GO:0000155">
    <property type="term" value="F:phosphorelay sensor kinase activity"/>
    <property type="evidence" value="ECO:0007669"/>
    <property type="project" value="InterPro"/>
</dbReference>
<reference evidence="3 4" key="1">
    <citation type="submission" date="2019-03" db="EMBL/GenBank/DDBJ databases">
        <title>Genomic Encyclopedia of Archaeal and Bacterial Type Strains, Phase II (KMG-II): from individual species to whole genera.</title>
        <authorList>
            <person name="Goeker M."/>
        </authorList>
    </citation>
    <scope>NUCLEOTIDE SEQUENCE [LARGE SCALE GENOMIC DNA]</scope>
    <source>
        <strain evidence="3 4">DSM 19034</strain>
    </source>
</reference>
<comment type="caution">
    <text evidence="3">The sequence shown here is derived from an EMBL/GenBank/DDBJ whole genome shotgun (WGS) entry which is preliminary data.</text>
</comment>
<evidence type="ECO:0000313" key="4">
    <source>
        <dbReference type="Proteomes" id="UP000295499"/>
    </source>
</evidence>
<proteinExistence type="predicted"/>
<dbReference type="InterPro" id="IPR010559">
    <property type="entry name" value="Sig_transdc_His_kin_internal"/>
</dbReference>
<dbReference type="EMBL" id="SNWM01000001">
    <property type="protein sequence ID" value="TDO24572.1"/>
    <property type="molecule type" value="Genomic_DNA"/>
</dbReference>
<dbReference type="GO" id="GO:0016020">
    <property type="term" value="C:membrane"/>
    <property type="evidence" value="ECO:0007669"/>
    <property type="project" value="InterPro"/>
</dbReference>
<organism evidence="3 4">
    <name type="scientific">Pedobacter duraquae</name>
    <dbReference type="NCBI Taxonomy" id="425511"/>
    <lineage>
        <taxon>Bacteria</taxon>
        <taxon>Pseudomonadati</taxon>
        <taxon>Bacteroidota</taxon>
        <taxon>Sphingobacteriia</taxon>
        <taxon>Sphingobacteriales</taxon>
        <taxon>Sphingobacteriaceae</taxon>
        <taxon>Pedobacter</taxon>
    </lineage>
</organism>
<keyword evidence="1" id="KW-0812">Transmembrane</keyword>
<feature type="transmembrane region" description="Helical" evidence="1">
    <location>
        <begin position="88"/>
        <end position="106"/>
    </location>
</feature>
<dbReference type="PANTHER" id="PTHR34220">
    <property type="entry name" value="SENSOR HISTIDINE KINASE YPDA"/>
    <property type="match status" value="1"/>
</dbReference>
<keyword evidence="4" id="KW-1185">Reference proteome</keyword>
<feature type="transmembrane region" description="Helical" evidence="1">
    <location>
        <begin position="26"/>
        <end position="45"/>
    </location>
</feature>
<keyword evidence="1" id="KW-0472">Membrane</keyword>
<sequence length="361" mass="41666">MITALKDENTTKITLKDWIFKKRFHFYGWSVFLFYEIIVVGLYSGHFGHPVRYLINYGLNISLFYFHAHVALGYGLRDPNGAIWKVPGLLATEIFCYLLLAFSSQWLMFNYSKILEEGPIKFDDQFYLAAVFRSCYFIVFSTGYYFLKTYLEERKKTEELENNRLKNLVSLARSENAHLRSQINPHFLFNTLDFIYHNALDKAPAAAEGISLLSGIMRYAVESSCEAETVKLSDEISQAELLINIHQLKADYLLNIRLWYDDDILNVKIIPLMLITLVENMFKHGDLLQAASPGTIRLTIVESTLVVETRNPVSFYTRPGTLKSGLENIRKRLNYTYGETATFVYGLTDETHFTTRLTIPV</sequence>
<dbReference type="OrthoDB" id="9792992at2"/>
<evidence type="ECO:0000259" key="2">
    <source>
        <dbReference type="Pfam" id="PF06580"/>
    </source>
</evidence>
<accession>A0A4R6IQG5</accession>
<evidence type="ECO:0000313" key="3">
    <source>
        <dbReference type="EMBL" id="TDO24572.1"/>
    </source>
</evidence>
<keyword evidence="3" id="KW-0808">Transferase</keyword>
<keyword evidence="1" id="KW-1133">Transmembrane helix</keyword>
<feature type="transmembrane region" description="Helical" evidence="1">
    <location>
        <begin position="126"/>
        <end position="147"/>
    </location>
</feature>
<evidence type="ECO:0000256" key="1">
    <source>
        <dbReference type="SAM" id="Phobius"/>
    </source>
</evidence>
<gene>
    <name evidence="3" type="ORF">CLV32_0861</name>
</gene>
<dbReference type="PANTHER" id="PTHR34220:SF7">
    <property type="entry name" value="SENSOR HISTIDINE KINASE YPDA"/>
    <property type="match status" value="1"/>
</dbReference>
<name>A0A4R6IQG5_9SPHI</name>
<dbReference type="Pfam" id="PF06580">
    <property type="entry name" value="His_kinase"/>
    <property type="match status" value="1"/>
</dbReference>
<keyword evidence="3" id="KW-0418">Kinase</keyword>
<feature type="transmembrane region" description="Helical" evidence="1">
    <location>
        <begin position="57"/>
        <end position="76"/>
    </location>
</feature>
<protein>
    <submittedName>
        <fullName evidence="3">Histidine kinase</fullName>
    </submittedName>
</protein>
<dbReference type="Proteomes" id="UP000295499">
    <property type="component" value="Unassembled WGS sequence"/>
</dbReference>